<dbReference type="RefSeq" id="WP_073384061.1">
    <property type="nucleotide sequence ID" value="NZ_FQZK01000033.1"/>
</dbReference>
<gene>
    <name evidence="1" type="ORF">SAMN05421803_13334</name>
</gene>
<dbReference type="Proteomes" id="UP000184452">
    <property type="component" value="Unassembled WGS sequence"/>
</dbReference>
<accession>A0A1M6VBE6</accession>
<name>A0A1M6VBE6_9ACTN</name>
<evidence type="ECO:0000313" key="1">
    <source>
        <dbReference type="EMBL" id="SHK78684.1"/>
    </source>
</evidence>
<evidence type="ECO:0000313" key="2">
    <source>
        <dbReference type="Proteomes" id="UP000184452"/>
    </source>
</evidence>
<keyword evidence="2" id="KW-1185">Reference proteome</keyword>
<dbReference type="OrthoDB" id="4541168at2"/>
<proteinExistence type="predicted"/>
<sequence>MDEEGVLERIRNDGALRSALDLVGDFDANRLDPVEELELPDGSRPTPVAGCAAGGTYFLCGPPGTRRPVLYAGSEGQATLVAADLAEALAVVTASASWQDALGGHPLDELEEEFRADHPGLDEARERIRAALDLPALSPEEARERLFAAARRTVPGFLPAPVGHDGRYEPMPFGGRTPR</sequence>
<reference evidence="1 2" key="1">
    <citation type="submission" date="2016-11" db="EMBL/GenBank/DDBJ databases">
        <authorList>
            <person name="Jaros S."/>
            <person name="Januszkiewicz K."/>
            <person name="Wedrychowicz H."/>
        </authorList>
    </citation>
    <scope>NUCLEOTIDE SEQUENCE [LARGE SCALE GENOMIC DNA]</scope>
    <source>
        <strain evidence="1 2">CGMCC 4.5723</strain>
    </source>
</reference>
<dbReference type="AlphaFoldDB" id="A0A1M6VBE6"/>
<dbReference type="EMBL" id="FQZK01000033">
    <property type="protein sequence ID" value="SHK78684.1"/>
    <property type="molecule type" value="Genomic_DNA"/>
</dbReference>
<dbReference type="STRING" id="758803.SAMN05421803_13334"/>
<organism evidence="1 2">
    <name type="scientific">Nocardiopsis flavescens</name>
    <dbReference type="NCBI Taxonomy" id="758803"/>
    <lineage>
        <taxon>Bacteria</taxon>
        <taxon>Bacillati</taxon>
        <taxon>Actinomycetota</taxon>
        <taxon>Actinomycetes</taxon>
        <taxon>Streptosporangiales</taxon>
        <taxon>Nocardiopsidaceae</taxon>
        <taxon>Nocardiopsis</taxon>
    </lineage>
</organism>
<protein>
    <submittedName>
        <fullName evidence="1">Uncharacterized protein</fullName>
    </submittedName>
</protein>